<evidence type="ECO:0000313" key="1">
    <source>
        <dbReference type="EMBL" id="VEN43062.1"/>
    </source>
</evidence>
<accession>A0A653C598</accession>
<keyword evidence="2" id="KW-1185">Reference proteome</keyword>
<gene>
    <name evidence="1" type="ORF">CALMAC_LOCUS6338</name>
</gene>
<reference evidence="1 2" key="1">
    <citation type="submission" date="2019-01" db="EMBL/GenBank/DDBJ databases">
        <authorList>
            <person name="Sayadi A."/>
        </authorList>
    </citation>
    <scope>NUCLEOTIDE SEQUENCE [LARGE SCALE GENOMIC DNA]</scope>
</reference>
<dbReference type="AlphaFoldDB" id="A0A653C598"/>
<organism evidence="1 2">
    <name type="scientific">Callosobruchus maculatus</name>
    <name type="common">Southern cowpea weevil</name>
    <name type="synonym">Pulse bruchid</name>
    <dbReference type="NCBI Taxonomy" id="64391"/>
    <lineage>
        <taxon>Eukaryota</taxon>
        <taxon>Metazoa</taxon>
        <taxon>Ecdysozoa</taxon>
        <taxon>Arthropoda</taxon>
        <taxon>Hexapoda</taxon>
        <taxon>Insecta</taxon>
        <taxon>Pterygota</taxon>
        <taxon>Neoptera</taxon>
        <taxon>Endopterygota</taxon>
        <taxon>Coleoptera</taxon>
        <taxon>Polyphaga</taxon>
        <taxon>Cucujiformia</taxon>
        <taxon>Chrysomeloidea</taxon>
        <taxon>Chrysomelidae</taxon>
        <taxon>Bruchinae</taxon>
        <taxon>Bruchini</taxon>
        <taxon>Callosobruchus</taxon>
    </lineage>
</organism>
<name>A0A653C598_CALMS</name>
<dbReference type="EMBL" id="CAACVG010007005">
    <property type="protein sequence ID" value="VEN43062.1"/>
    <property type="molecule type" value="Genomic_DNA"/>
</dbReference>
<proteinExistence type="predicted"/>
<evidence type="ECO:0000313" key="2">
    <source>
        <dbReference type="Proteomes" id="UP000410492"/>
    </source>
</evidence>
<sequence>MKRFIRNMISAMWYPCKVFLHAVSHSDQAGGIWLTAQSEFGRVSGGNADVAASASASGRNLRSRAGRTRVVATNYPCTVCIAPGQIARTEIVGRGSRWTANTSIRVLDMTATENTIRFSVHTLDKATKAKVTLENYYSNLIAQHVERKQSEARRVPER</sequence>
<dbReference type="OrthoDB" id="3638488at2759"/>
<dbReference type="Proteomes" id="UP000410492">
    <property type="component" value="Unassembled WGS sequence"/>
</dbReference>
<protein>
    <submittedName>
        <fullName evidence="1">Uncharacterized protein</fullName>
    </submittedName>
</protein>